<dbReference type="Gene3D" id="3.30.390.50">
    <property type="entry name" value="CO dehydrogenase flavoprotein, C-terminal domain"/>
    <property type="match status" value="1"/>
</dbReference>
<dbReference type="Proteomes" id="UP000257144">
    <property type="component" value="Unassembled WGS sequence"/>
</dbReference>
<evidence type="ECO:0000313" key="6">
    <source>
        <dbReference type="Proteomes" id="UP000257144"/>
    </source>
</evidence>
<dbReference type="GO" id="GO:0071949">
    <property type="term" value="F:FAD binding"/>
    <property type="evidence" value="ECO:0007669"/>
    <property type="project" value="InterPro"/>
</dbReference>
<dbReference type="InterPro" id="IPR005107">
    <property type="entry name" value="CO_DH_flav_C"/>
</dbReference>
<feature type="domain" description="FAD-binding PCMH-type" evidence="4">
    <location>
        <begin position="1"/>
        <end position="174"/>
    </location>
</feature>
<dbReference type="InterPro" id="IPR016169">
    <property type="entry name" value="FAD-bd_PCMH_sub2"/>
</dbReference>
<dbReference type="InterPro" id="IPR016166">
    <property type="entry name" value="FAD-bd_PCMH"/>
</dbReference>
<dbReference type="AlphaFoldDB" id="A0A3D8GTK8"/>
<reference evidence="5 6" key="1">
    <citation type="submission" date="2018-07" db="EMBL/GenBank/DDBJ databases">
        <title>Bacillus sp. YLB-04 draft genome sequence.</title>
        <authorList>
            <person name="Yu L."/>
            <person name="Tang X."/>
        </authorList>
    </citation>
    <scope>NUCLEOTIDE SEQUENCE [LARGE SCALE GENOMIC DNA]</scope>
    <source>
        <strain evidence="5 6">YLB-04</strain>
    </source>
</reference>
<dbReference type="SMART" id="SM01092">
    <property type="entry name" value="CO_deh_flav_C"/>
    <property type="match status" value="1"/>
</dbReference>
<organism evidence="5 6">
    <name type="scientific">Neobacillus piezotolerans</name>
    <dbReference type="NCBI Taxonomy" id="2259171"/>
    <lineage>
        <taxon>Bacteria</taxon>
        <taxon>Bacillati</taxon>
        <taxon>Bacillota</taxon>
        <taxon>Bacilli</taxon>
        <taxon>Bacillales</taxon>
        <taxon>Bacillaceae</taxon>
        <taxon>Neobacillus</taxon>
    </lineage>
</organism>
<dbReference type="SUPFAM" id="SSF55447">
    <property type="entry name" value="CO dehydrogenase flavoprotein C-terminal domain-like"/>
    <property type="match status" value="1"/>
</dbReference>
<keyword evidence="6" id="KW-1185">Reference proteome</keyword>
<proteinExistence type="predicted"/>
<evidence type="ECO:0000313" key="5">
    <source>
        <dbReference type="EMBL" id="RDU37717.1"/>
    </source>
</evidence>
<dbReference type="RefSeq" id="WP_115451388.1">
    <property type="nucleotide sequence ID" value="NZ_QNQT01000002.1"/>
</dbReference>
<accession>A0A3D8GTK8</accession>
<dbReference type="PANTHER" id="PTHR42659:SF2">
    <property type="entry name" value="XANTHINE DEHYDROGENASE SUBUNIT C-RELATED"/>
    <property type="match status" value="1"/>
</dbReference>
<gene>
    <name evidence="5" type="ORF">DRW41_07770</name>
</gene>
<protein>
    <submittedName>
        <fullName evidence="5">Xanthine dehydrogenase</fullName>
    </submittedName>
</protein>
<keyword evidence="2" id="KW-0274">FAD</keyword>
<sequence length="281" mass="31161">MLPFNFRYFKPTGAHDAVRLFQAAKNQKQTPFYFSGGTELITLGRIGLDYADDVIDLKGLPGYGEVSLHEQYLVIGGGVTLTSIVEDNSFPLLGKTVSEIADRTARNKITLGGNICGKIFYREAVLPLLLTDALVGIMGPGGLAYKPINDIFNQTIKLQDGEFVFTILIEKEYLSLPYFTQKRRKQWKTGYPLVTLAAIKKGEEIRMAFSGVSPFPFRSAPIEKAVNDTEITPEERADQALGSLPSPILDDVEGSKEYRLYVLKNMIADAIRELEGEKIGQ</sequence>
<dbReference type="PROSITE" id="PS51387">
    <property type="entry name" value="FAD_PCMH"/>
    <property type="match status" value="1"/>
</dbReference>
<dbReference type="Pfam" id="PF00941">
    <property type="entry name" value="FAD_binding_5"/>
    <property type="match status" value="1"/>
</dbReference>
<dbReference type="InterPro" id="IPR051312">
    <property type="entry name" value="Diverse_Substr_Oxidored"/>
</dbReference>
<keyword evidence="1" id="KW-0285">Flavoprotein</keyword>
<dbReference type="InterPro" id="IPR036318">
    <property type="entry name" value="FAD-bd_PCMH-like_sf"/>
</dbReference>
<evidence type="ECO:0000259" key="4">
    <source>
        <dbReference type="PROSITE" id="PS51387"/>
    </source>
</evidence>
<dbReference type="Gene3D" id="3.30.43.10">
    <property type="entry name" value="Uridine Diphospho-n-acetylenolpyruvylglucosamine Reductase, domain 2"/>
    <property type="match status" value="1"/>
</dbReference>
<dbReference type="OrthoDB" id="9774454at2"/>
<name>A0A3D8GTK8_9BACI</name>
<dbReference type="GO" id="GO:0016491">
    <property type="term" value="F:oxidoreductase activity"/>
    <property type="evidence" value="ECO:0007669"/>
    <property type="project" value="UniProtKB-KW"/>
</dbReference>
<evidence type="ECO:0000256" key="2">
    <source>
        <dbReference type="ARBA" id="ARBA00022827"/>
    </source>
</evidence>
<dbReference type="InterPro" id="IPR002346">
    <property type="entry name" value="Mopterin_DH_FAD-bd"/>
</dbReference>
<dbReference type="PANTHER" id="PTHR42659">
    <property type="entry name" value="XANTHINE DEHYDROGENASE SUBUNIT C-RELATED"/>
    <property type="match status" value="1"/>
</dbReference>
<comment type="caution">
    <text evidence="5">The sequence shown here is derived from an EMBL/GenBank/DDBJ whole genome shotgun (WGS) entry which is preliminary data.</text>
</comment>
<evidence type="ECO:0000256" key="1">
    <source>
        <dbReference type="ARBA" id="ARBA00022630"/>
    </source>
</evidence>
<dbReference type="Gene3D" id="3.30.465.10">
    <property type="match status" value="1"/>
</dbReference>
<dbReference type="InterPro" id="IPR016167">
    <property type="entry name" value="FAD-bd_PCMH_sub1"/>
</dbReference>
<keyword evidence="3" id="KW-0560">Oxidoreductase</keyword>
<dbReference type="InterPro" id="IPR036683">
    <property type="entry name" value="CO_DH_flav_C_dom_sf"/>
</dbReference>
<evidence type="ECO:0000256" key="3">
    <source>
        <dbReference type="ARBA" id="ARBA00023002"/>
    </source>
</evidence>
<dbReference type="SUPFAM" id="SSF56176">
    <property type="entry name" value="FAD-binding/transporter-associated domain-like"/>
    <property type="match status" value="1"/>
</dbReference>
<dbReference type="EMBL" id="QNQT01000002">
    <property type="protein sequence ID" value="RDU37717.1"/>
    <property type="molecule type" value="Genomic_DNA"/>
</dbReference>
<dbReference type="Pfam" id="PF03450">
    <property type="entry name" value="CO_deh_flav_C"/>
    <property type="match status" value="1"/>
</dbReference>